<keyword evidence="4" id="KW-1185">Reference proteome</keyword>
<accession>A0A7W9GX92</accession>
<organism evidence="3 4">
    <name type="scientific">Jiangella mangrovi</name>
    <dbReference type="NCBI Taxonomy" id="1524084"/>
    <lineage>
        <taxon>Bacteria</taxon>
        <taxon>Bacillati</taxon>
        <taxon>Actinomycetota</taxon>
        <taxon>Actinomycetes</taxon>
        <taxon>Jiangellales</taxon>
        <taxon>Jiangellaceae</taxon>
        <taxon>Jiangella</taxon>
    </lineage>
</organism>
<keyword evidence="3" id="KW-0378">Hydrolase</keyword>
<dbReference type="InterPro" id="IPR008391">
    <property type="entry name" value="AXE1_dom"/>
</dbReference>
<dbReference type="Gene3D" id="3.40.50.1820">
    <property type="entry name" value="alpha/beta hydrolase"/>
    <property type="match status" value="2"/>
</dbReference>
<dbReference type="GO" id="GO:0016787">
    <property type="term" value="F:hydrolase activity"/>
    <property type="evidence" value="ECO:0007669"/>
    <property type="project" value="UniProtKB-KW"/>
</dbReference>
<dbReference type="RefSeq" id="WP_184828740.1">
    <property type="nucleotide sequence ID" value="NZ_JACHMM010000001.1"/>
</dbReference>
<dbReference type="SUPFAM" id="SSF53474">
    <property type="entry name" value="alpha/beta-Hydrolases"/>
    <property type="match status" value="1"/>
</dbReference>
<dbReference type="InterPro" id="IPR029058">
    <property type="entry name" value="AB_hydrolase_fold"/>
</dbReference>
<name>A0A7W9GX92_9ACTN</name>
<evidence type="ECO:0000259" key="2">
    <source>
        <dbReference type="Pfam" id="PF05448"/>
    </source>
</evidence>
<feature type="domain" description="Acetyl xylan esterase" evidence="2">
    <location>
        <begin position="154"/>
        <end position="258"/>
    </location>
</feature>
<evidence type="ECO:0000313" key="4">
    <source>
        <dbReference type="Proteomes" id="UP000542813"/>
    </source>
</evidence>
<dbReference type="Pfam" id="PF05448">
    <property type="entry name" value="AXE1"/>
    <property type="match status" value="1"/>
</dbReference>
<reference evidence="3 4" key="1">
    <citation type="submission" date="2020-08" db="EMBL/GenBank/DDBJ databases">
        <title>Sequencing the genomes of 1000 actinobacteria strains.</title>
        <authorList>
            <person name="Klenk H.-P."/>
        </authorList>
    </citation>
    <scope>NUCLEOTIDE SEQUENCE [LARGE SCALE GENOMIC DNA]</scope>
    <source>
        <strain evidence="3 4">DSM 102122</strain>
    </source>
</reference>
<evidence type="ECO:0000313" key="3">
    <source>
        <dbReference type="EMBL" id="MBB5791735.1"/>
    </source>
</evidence>
<gene>
    <name evidence="3" type="ORF">HD601_006310</name>
</gene>
<evidence type="ECO:0000256" key="1">
    <source>
        <dbReference type="ARBA" id="ARBA00008645"/>
    </source>
</evidence>
<protein>
    <submittedName>
        <fullName evidence="3">Dienelactone hydrolase</fullName>
    </submittedName>
</protein>
<sequence length="656" mass="69962">MTPTPLGFAPNLDGYVDAALDLQRHVERRTRRRLAEWEERVGGVTGVASAAEVRREGERVRSAVLRGLGGLPPSDGTVPPVRWCGVVDDVPDDAGYRIERLVIETAPGVHATANLYRPAGDPPAAGRPAVVFVCGHADEAKAYPEYQTVCARLARAGLVVLALDPFGQGERFGYLDDAGRPIVAGGTAEHTYAGLQSWWLGQSPARWFVHEVRRAVDLLESLPGIDATRIGLTGNSGGGWLTTLATAVEPRIAAAAPATFVTSRGRYLDGGQHQDAEQVLLGGTEHGVDHADLLVAAAPRPVTVLAAEYDFFPIEGTAETVRRVRRSYELLGAADALTLVTAPTTHQYAPALAAAATRFFCASFGLPEPDDETEPATLPPSTLACGASRGAAFLHDLIAADYAAARPAGDDDLESWLRDRVRSGRDVPDDPGVRWLPGPAGTWHGFWRTETDLWGAGVLIPGETNARPGLRLVLLHDGTTELTIDHPVVRRAARDDRVGGPLLVLDVRGQGALLPRDRSGRSPLSHDSTMYKLLADLLWLDDSLAAGRAFDVTRALDVVLGDARVRAEHPGLGQDRPVHVHAAGLGAHHAMLAAAADPRIADVTASGPVVDLDGIMTTRLHDDGRGAWHGVLPGLARLAPGRRLHELLGDRLREVP</sequence>
<dbReference type="InterPro" id="IPR050261">
    <property type="entry name" value="FrsA_esterase"/>
</dbReference>
<dbReference type="Proteomes" id="UP000542813">
    <property type="component" value="Unassembled WGS sequence"/>
</dbReference>
<dbReference type="PANTHER" id="PTHR22946">
    <property type="entry name" value="DIENELACTONE HYDROLASE DOMAIN-CONTAINING PROTEIN-RELATED"/>
    <property type="match status" value="1"/>
</dbReference>
<comment type="similarity">
    <text evidence="1">Belongs to the AB hydrolase superfamily.</text>
</comment>
<dbReference type="EMBL" id="JACHMM010000001">
    <property type="protein sequence ID" value="MBB5791735.1"/>
    <property type="molecule type" value="Genomic_DNA"/>
</dbReference>
<dbReference type="AlphaFoldDB" id="A0A7W9GX92"/>
<dbReference type="PANTHER" id="PTHR22946:SF8">
    <property type="entry name" value="ACETYL XYLAN ESTERASE DOMAIN-CONTAINING PROTEIN"/>
    <property type="match status" value="1"/>
</dbReference>
<comment type="caution">
    <text evidence="3">The sequence shown here is derived from an EMBL/GenBank/DDBJ whole genome shotgun (WGS) entry which is preliminary data.</text>
</comment>
<proteinExistence type="inferred from homology"/>